<keyword evidence="3" id="KW-1185">Reference proteome</keyword>
<feature type="chain" id="PRO_5008057801" description="Apple domain-containing protein" evidence="1">
    <location>
        <begin position="22"/>
        <end position="162"/>
    </location>
</feature>
<reference evidence="2 3" key="1">
    <citation type="submission" date="2016-05" db="EMBL/GenBank/DDBJ databases">
        <title>Comparative analysis of secretome profiles of manganese(II)-oxidizing ascomycete fungi.</title>
        <authorList>
            <consortium name="DOE Joint Genome Institute"/>
            <person name="Zeiner C.A."/>
            <person name="Purvine S.O."/>
            <person name="Zink E.M."/>
            <person name="Wu S."/>
            <person name="Pasa-Tolic L."/>
            <person name="Chaput D.L."/>
            <person name="Haridas S."/>
            <person name="Grigoriev I.V."/>
            <person name="Santelli C.M."/>
            <person name="Hansel C.M."/>
        </authorList>
    </citation>
    <scope>NUCLEOTIDE SEQUENCE [LARGE SCALE GENOMIC DNA]</scope>
    <source>
        <strain evidence="2 3">AP3s5-JAC2a</strain>
    </source>
</reference>
<dbReference type="RefSeq" id="XP_018033739.1">
    <property type="nucleotide sequence ID" value="XM_018179112.1"/>
</dbReference>
<organism evidence="2 3">
    <name type="scientific">Paraphaeosphaeria sporulosa</name>
    <dbReference type="NCBI Taxonomy" id="1460663"/>
    <lineage>
        <taxon>Eukaryota</taxon>
        <taxon>Fungi</taxon>
        <taxon>Dikarya</taxon>
        <taxon>Ascomycota</taxon>
        <taxon>Pezizomycotina</taxon>
        <taxon>Dothideomycetes</taxon>
        <taxon>Pleosporomycetidae</taxon>
        <taxon>Pleosporales</taxon>
        <taxon>Massarineae</taxon>
        <taxon>Didymosphaeriaceae</taxon>
        <taxon>Paraphaeosphaeria</taxon>
    </lineage>
</organism>
<sequence>MRTLLFSILAVVAILSGSTLAVKGVISDTLTSDEEGCLSLCGLNDACLLALYQTECRECWLMDCSLQFMPVGFTGGGKDTIKIKPTCDSALVPKPREDGCKDAPAATTSAAAATTTSAATATTTSGAARSSETGVKGSATWRTSIDWLPLGAVVMANIVVAT</sequence>
<evidence type="ECO:0000313" key="3">
    <source>
        <dbReference type="Proteomes" id="UP000077069"/>
    </source>
</evidence>
<dbReference type="EMBL" id="KV441555">
    <property type="protein sequence ID" value="OAG03374.1"/>
    <property type="molecule type" value="Genomic_DNA"/>
</dbReference>
<proteinExistence type="predicted"/>
<dbReference type="InParanoid" id="A0A177C6J1"/>
<dbReference type="AlphaFoldDB" id="A0A177C6J1"/>
<evidence type="ECO:0000256" key="1">
    <source>
        <dbReference type="SAM" id="SignalP"/>
    </source>
</evidence>
<gene>
    <name evidence="2" type="ORF">CC84DRAFT_1167063</name>
</gene>
<feature type="signal peptide" evidence="1">
    <location>
        <begin position="1"/>
        <end position="21"/>
    </location>
</feature>
<evidence type="ECO:0008006" key="4">
    <source>
        <dbReference type="Google" id="ProtNLM"/>
    </source>
</evidence>
<dbReference type="GeneID" id="28762598"/>
<dbReference type="OrthoDB" id="4927749at2759"/>
<evidence type="ECO:0000313" key="2">
    <source>
        <dbReference type="EMBL" id="OAG03374.1"/>
    </source>
</evidence>
<name>A0A177C6J1_9PLEO</name>
<keyword evidence="1" id="KW-0732">Signal</keyword>
<dbReference type="Proteomes" id="UP000077069">
    <property type="component" value="Unassembled WGS sequence"/>
</dbReference>
<protein>
    <recommendedName>
        <fullName evidence="4">Apple domain-containing protein</fullName>
    </recommendedName>
</protein>
<accession>A0A177C6J1</accession>